<dbReference type="SMART" id="SM00198">
    <property type="entry name" value="SCP"/>
    <property type="match status" value="1"/>
</dbReference>
<feature type="domain" description="SCP" evidence="2">
    <location>
        <begin position="36"/>
        <end position="179"/>
    </location>
</feature>
<dbReference type="InterPro" id="IPR014044">
    <property type="entry name" value="CAP_dom"/>
</dbReference>
<sequence>MKAGQGPVVRRIVSVLFLIVGSAACLSMTAQDPSGRVNERLLAAHNGERGRVGVPPLRWNARLAAEAARYAAELVAQPVPVLRHDVLMESPDNIEGENIWLGTRAAYSPEDMVGLWLGERRAFRNGLFPNVSATGNYMDVAHYTQVVWRSTREVGCAIGTGEDYEVLVCRYLEGGNVTGERSF</sequence>
<comment type="caution">
    <text evidence="3">The sequence shown here is derived from an EMBL/GenBank/DDBJ whole genome shotgun (WGS) entry which is preliminary data.</text>
</comment>
<feature type="transmembrane region" description="Helical" evidence="1">
    <location>
        <begin position="12"/>
        <end position="30"/>
    </location>
</feature>
<evidence type="ECO:0000259" key="2">
    <source>
        <dbReference type="SMART" id="SM00198"/>
    </source>
</evidence>
<dbReference type="RefSeq" id="WP_216318928.1">
    <property type="nucleotide sequence ID" value="NZ_JAHKRT010000001.1"/>
</dbReference>
<dbReference type="Proteomes" id="UP000776276">
    <property type="component" value="Unassembled WGS sequence"/>
</dbReference>
<proteinExistence type="predicted"/>
<dbReference type="Pfam" id="PF00188">
    <property type="entry name" value="CAP"/>
    <property type="match status" value="1"/>
</dbReference>
<organism evidence="3 4">
    <name type="scientific">Sphingomonas quercus</name>
    <dbReference type="NCBI Taxonomy" id="2842451"/>
    <lineage>
        <taxon>Bacteria</taxon>
        <taxon>Pseudomonadati</taxon>
        <taxon>Pseudomonadota</taxon>
        <taxon>Alphaproteobacteria</taxon>
        <taxon>Sphingomonadales</taxon>
        <taxon>Sphingomonadaceae</taxon>
        <taxon>Sphingomonas</taxon>
    </lineage>
</organism>
<keyword evidence="4" id="KW-1185">Reference proteome</keyword>
<evidence type="ECO:0000256" key="1">
    <source>
        <dbReference type="SAM" id="Phobius"/>
    </source>
</evidence>
<gene>
    <name evidence="3" type="ORF">KOF26_01610</name>
</gene>
<dbReference type="PROSITE" id="PS51257">
    <property type="entry name" value="PROKAR_LIPOPROTEIN"/>
    <property type="match status" value="1"/>
</dbReference>
<keyword evidence="1" id="KW-0812">Transmembrane</keyword>
<accession>A0ABS6BE11</accession>
<reference evidence="3 4" key="1">
    <citation type="submission" date="2021-06" db="EMBL/GenBank/DDBJ databases">
        <title>Sphingomonas sp. XMGL2, whole genome shotgun sequencing project.</title>
        <authorList>
            <person name="Zhao G."/>
            <person name="Shen L."/>
        </authorList>
    </citation>
    <scope>NUCLEOTIDE SEQUENCE [LARGE SCALE GENOMIC DNA]</scope>
    <source>
        <strain evidence="3 4">XMGL2</strain>
    </source>
</reference>
<dbReference type="InterPro" id="IPR001283">
    <property type="entry name" value="CRISP-related"/>
</dbReference>
<protein>
    <submittedName>
        <fullName evidence="3">SCP-like extracellular</fullName>
    </submittedName>
</protein>
<keyword evidence="1" id="KW-0472">Membrane</keyword>
<dbReference type="EMBL" id="JAHKRT010000001">
    <property type="protein sequence ID" value="MBU3076548.1"/>
    <property type="molecule type" value="Genomic_DNA"/>
</dbReference>
<dbReference type="PANTHER" id="PTHR10334">
    <property type="entry name" value="CYSTEINE-RICH SECRETORY PROTEIN-RELATED"/>
    <property type="match status" value="1"/>
</dbReference>
<evidence type="ECO:0000313" key="3">
    <source>
        <dbReference type="EMBL" id="MBU3076548.1"/>
    </source>
</evidence>
<keyword evidence="1" id="KW-1133">Transmembrane helix</keyword>
<name>A0ABS6BE11_9SPHN</name>
<evidence type="ECO:0000313" key="4">
    <source>
        <dbReference type="Proteomes" id="UP000776276"/>
    </source>
</evidence>